<keyword evidence="3" id="KW-0832">Ubl conjugation</keyword>
<proteinExistence type="predicted"/>
<reference evidence="6" key="3">
    <citation type="submission" date="2025-09" db="UniProtKB">
        <authorList>
            <consortium name="Ensembl"/>
        </authorList>
    </citation>
    <scope>IDENTIFICATION</scope>
</reference>
<reference evidence="6 7" key="1">
    <citation type="submission" date="2020-02" db="EMBL/GenBank/DDBJ databases">
        <title>Esox lucius (northern pike) genome, fEsoLuc1, primary haplotype.</title>
        <authorList>
            <person name="Myers G."/>
            <person name="Karagic N."/>
            <person name="Meyer A."/>
            <person name="Pippel M."/>
            <person name="Reichard M."/>
            <person name="Winkler S."/>
            <person name="Tracey A."/>
            <person name="Sims Y."/>
            <person name="Howe K."/>
            <person name="Rhie A."/>
            <person name="Formenti G."/>
            <person name="Durbin R."/>
            <person name="Fedrigo O."/>
            <person name="Jarvis E.D."/>
        </authorList>
    </citation>
    <scope>NUCLEOTIDE SEQUENCE [LARGE SCALE GENOMIC DNA]</scope>
</reference>
<dbReference type="PANTHER" id="PTHR21359">
    <property type="entry name" value="DUF5577 DOMAIN-CONTAINING PROTEIN"/>
    <property type="match status" value="1"/>
</dbReference>
<dbReference type="InterPro" id="IPR040772">
    <property type="entry name" value="C19orf47_SAM"/>
</dbReference>
<protein>
    <recommendedName>
        <fullName evidence="5">DUF5577 domain-containing protein</fullName>
    </recommendedName>
</protein>
<organism evidence="6 7">
    <name type="scientific">Esox lucius</name>
    <name type="common">Northern pike</name>
    <dbReference type="NCBI Taxonomy" id="8010"/>
    <lineage>
        <taxon>Eukaryota</taxon>
        <taxon>Metazoa</taxon>
        <taxon>Chordata</taxon>
        <taxon>Craniata</taxon>
        <taxon>Vertebrata</taxon>
        <taxon>Euteleostomi</taxon>
        <taxon>Actinopterygii</taxon>
        <taxon>Neopterygii</taxon>
        <taxon>Teleostei</taxon>
        <taxon>Protacanthopterygii</taxon>
        <taxon>Esociformes</taxon>
        <taxon>Esocidae</taxon>
        <taxon>Esox</taxon>
    </lineage>
</organism>
<evidence type="ECO:0000256" key="3">
    <source>
        <dbReference type="ARBA" id="ARBA00022843"/>
    </source>
</evidence>
<reference evidence="6" key="2">
    <citation type="submission" date="2025-08" db="UniProtKB">
        <authorList>
            <consortium name="Ensembl"/>
        </authorList>
    </citation>
    <scope>IDENTIFICATION</scope>
</reference>
<dbReference type="FunFam" id="1.10.150.50:FF:000041">
    <property type="entry name" value="Chromosome 19 C19orf47 homolog"/>
    <property type="match status" value="1"/>
</dbReference>
<evidence type="ECO:0000256" key="2">
    <source>
        <dbReference type="ARBA" id="ARBA00022553"/>
    </source>
</evidence>
<name>A0AAY5KZX3_ESOLU</name>
<evidence type="ECO:0000313" key="7">
    <source>
        <dbReference type="Proteomes" id="UP000265140"/>
    </source>
</evidence>
<dbReference type="InterPro" id="IPR041477">
    <property type="entry name" value="DUF5577"/>
</dbReference>
<dbReference type="CDD" id="cd09531">
    <property type="entry name" value="SAM_CS047"/>
    <property type="match status" value="1"/>
</dbReference>
<dbReference type="InterPro" id="IPR013761">
    <property type="entry name" value="SAM/pointed_sf"/>
</dbReference>
<dbReference type="SUPFAM" id="SSF47769">
    <property type="entry name" value="SAM/Pointed domain"/>
    <property type="match status" value="1"/>
</dbReference>
<evidence type="ECO:0000256" key="1">
    <source>
        <dbReference type="ARBA" id="ARBA00022499"/>
    </source>
</evidence>
<accession>A0AAY5KZX3</accession>
<dbReference type="AlphaFoldDB" id="A0AAY5KZX3"/>
<dbReference type="GO" id="GO:0005634">
    <property type="term" value="C:nucleus"/>
    <property type="evidence" value="ECO:0007669"/>
    <property type="project" value="TreeGrafter"/>
</dbReference>
<keyword evidence="2" id="KW-0597">Phosphoprotein</keyword>
<feature type="domain" description="DUF5577" evidence="5">
    <location>
        <begin position="94"/>
        <end position="215"/>
    </location>
</feature>
<feature type="region of interest" description="Disordered" evidence="4">
    <location>
        <begin position="328"/>
        <end position="404"/>
    </location>
</feature>
<sequence>MASVTTATSEWIQFFKDAGIPAGLAVNYAVSFVDNRIQKNMLMDLSKEIMMDLGITVIGDIIAILKHAKQVYRQDMCKMATQAITSGQSNIQTELRRTAHTPATRMIANALSCDSPPSTPAHRPDNRLSVTVSNKQAKIGKAVLSRPADEGNGVPVKRRRVTAEMEGKYIINMPKGTTARTARILAQQAKKGNKRMSVFERLGAESKADTTTGVSKVSPVVPTLSLRSVCLRRVCPGALFSRCVCVQATGVFSRLGQADEAEEGAAGGEDLEGAEEVEEEEEEDSDGEGSVLQYAGVLKQLPPPQKKEPVAPKSAPITLRRLGAKFKLLPTDSPTSSSSPDRLPPVKLSVLQRLGKPPAAPLPADTQDSRVTSTRNKARPGPALASPKVSSSTGVGGGEGFGAQMDVGSVSVFKRLGSKRS</sequence>
<keyword evidence="7" id="KW-1185">Reference proteome</keyword>
<evidence type="ECO:0000259" key="5">
    <source>
        <dbReference type="Pfam" id="PF17740"/>
    </source>
</evidence>
<dbReference type="Pfam" id="PF17740">
    <property type="entry name" value="DUF5577"/>
    <property type="match status" value="2"/>
</dbReference>
<feature type="compositionally biased region" description="Acidic residues" evidence="4">
    <location>
        <begin position="259"/>
        <end position="287"/>
    </location>
</feature>
<gene>
    <name evidence="6" type="primary">C19orf47</name>
</gene>
<feature type="domain" description="DUF5577" evidence="5">
    <location>
        <begin position="245"/>
        <end position="417"/>
    </location>
</feature>
<dbReference type="Ensembl" id="ENSELUT00000090107.1">
    <property type="protein sequence ID" value="ENSELUP00000094434.1"/>
    <property type="gene ID" value="ENSELUG00000045340.1"/>
</dbReference>
<dbReference type="InterPro" id="IPR039161">
    <property type="entry name" value="C19orf47-like"/>
</dbReference>
<dbReference type="PANTHER" id="PTHR21359:SF1">
    <property type="entry name" value="DUF5577 DOMAIN-CONTAINING PROTEIN"/>
    <property type="match status" value="1"/>
</dbReference>
<dbReference type="GeneTree" id="ENSGT00390000005773"/>
<feature type="region of interest" description="Disordered" evidence="4">
    <location>
        <begin position="259"/>
        <end position="289"/>
    </location>
</feature>
<evidence type="ECO:0000313" key="6">
    <source>
        <dbReference type="Ensembl" id="ENSELUP00000094434.1"/>
    </source>
</evidence>
<keyword evidence="1" id="KW-1017">Isopeptide bond</keyword>
<dbReference type="Pfam" id="PF18017">
    <property type="entry name" value="SAM_4"/>
    <property type="match status" value="1"/>
</dbReference>
<feature type="compositionally biased region" description="Low complexity" evidence="4">
    <location>
        <begin position="328"/>
        <end position="341"/>
    </location>
</feature>
<evidence type="ECO:0000256" key="4">
    <source>
        <dbReference type="SAM" id="MobiDB-lite"/>
    </source>
</evidence>
<dbReference type="Proteomes" id="UP000265140">
    <property type="component" value="Chromosome 1"/>
</dbReference>
<dbReference type="Gene3D" id="1.10.150.50">
    <property type="entry name" value="Transcription Factor, Ets-1"/>
    <property type="match status" value="1"/>
</dbReference>